<proteinExistence type="inferred from homology"/>
<dbReference type="PROSITE" id="PS50104">
    <property type="entry name" value="TIR"/>
    <property type="match status" value="1"/>
</dbReference>
<comment type="subcellular location">
    <subcellularLocation>
        <location evidence="1">Membrane</location>
        <topology evidence="1">Single-pass type I membrane protein</topology>
    </subcellularLocation>
</comment>
<dbReference type="SMART" id="SM00255">
    <property type="entry name" value="TIR"/>
    <property type="match status" value="1"/>
</dbReference>
<evidence type="ECO:0000256" key="12">
    <source>
        <dbReference type="ARBA" id="ARBA00023180"/>
    </source>
</evidence>
<gene>
    <name evidence="16" type="ORF">PECUL_23A011097</name>
</gene>
<evidence type="ECO:0000256" key="5">
    <source>
        <dbReference type="ARBA" id="ARBA00022692"/>
    </source>
</evidence>
<keyword evidence="17" id="KW-1185">Reference proteome</keyword>
<dbReference type="GO" id="GO:0006954">
    <property type="term" value="P:inflammatory response"/>
    <property type="evidence" value="ECO:0007669"/>
    <property type="project" value="UniProtKB-KW"/>
</dbReference>
<protein>
    <submittedName>
        <fullName evidence="16">Toll-like receptor 13</fullName>
    </submittedName>
</protein>
<keyword evidence="12" id="KW-0325">Glycoprotein</keyword>
<evidence type="ECO:0000259" key="15">
    <source>
        <dbReference type="PROSITE" id="PS50104"/>
    </source>
</evidence>
<evidence type="ECO:0000256" key="4">
    <source>
        <dbReference type="ARBA" id="ARBA00022614"/>
    </source>
</evidence>
<dbReference type="SMART" id="SM00369">
    <property type="entry name" value="LRR_TYP"/>
    <property type="match status" value="18"/>
</dbReference>
<keyword evidence="11 16" id="KW-0675">Receptor</keyword>
<evidence type="ECO:0000256" key="14">
    <source>
        <dbReference type="SAM" id="Phobius"/>
    </source>
</evidence>
<dbReference type="InterPro" id="IPR000157">
    <property type="entry name" value="TIR_dom"/>
</dbReference>
<dbReference type="PANTHER" id="PTHR24365:SF554">
    <property type="entry name" value="TOLL-LIKE RECEPTOR 13"/>
    <property type="match status" value="1"/>
</dbReference>
<dbReference type="PRINTS" id="PR01537">
    <property type="entry name" value="INTRLKN1R1F"/>
</dbReference>
<dbReference type="InterPro" id="IPR003591">
    <property type="entry name" value="Leu-rich_rpt_typical-subtyp"/>
</dbReference>
<organism evidence="16 17">
    <name type="scientific">Pelobates cultripes</name>
    <name type="common">Western spadefoot toad</name>
    <dbReference type="NCBI Taxonomy" id="61616"/>
    <lineage>
        <taxon>Eukaryota</taxon>
        <taxon>Metazoa</taxon>
        <taxon>Chordata</taxon>
        <taxon>Craniata</taxon>
        <taxon>Vertebrata</taxon>
        <taxon>Euteleostomi</taxon>
        <taxon>Amphibia</taxon>
        <taxon>Batrachia</taxon>
        <taxon>Anura</taxon>
        <taxon>Pelobatoidea</taxon>
        <taxon>Pelobatidae</taxon>
        <taxon>Pelobates</taxon>
    </lineage>
</organism>
<dbReference type="SUPFAM" id="SSF52058">
    <property type="entry name" value="L domain-like"/>
    <property type="match status" value="3"/>
</dbReference>
<feature type="domain" description="TIR" evidence="15">
    <location>
        <begin position="792"/>
        <end position="935"/>
    </location>
</feature>
<dbReference type="AlphaFoldDB" id="A0AAD1T4S7"/>
<dbReference type="SMART" id="SM00365">
    <property type="entry name" value="LRR_SD22"/>
    <property type="match status" value="9"/>
</dbReference>
<dbReference type="Proteomes" id="UP001295444">
    <property type="component" value="Chromosome 10"/>
</dbReference>
<keyword evidence="13" id="KW-0395">Inflammatory response</keyword>
<evidence type="ECO:0000313" key="17">
    <source>
        <dbReference type="Proteomes" id="UP001295444"/>
    </source>
</evidence>
<evidence type="ECO:0000256" key="9">
    <source>
        <dbReference type="ARBA" id="ARBA00022989"/>
    </source>
</evidence>
<keyword evidence="4" id="KW-0433">Leucine-rich repeat</keyword>
<evidence type="ECO:0000256" key="6">
    <source>
        <dbReference type="ARBA" id="ARBA00022729"/>
    </source>
</evidence>
<keyword evidence="9 14" id="KW-1133">Transmembrane helix</keyword>
<keyword evidence="5 14" id="KW-0812">Transmembrane</keyword>
<dbReference type="GO" id="GO:0002224">
    <property type="term" value="P:toll-like receptor signaling pathway"/>
    <property type="evidence" value="ECO:0007669"/>
    <property type="project" value="TreeGrafter"/>
</dbReference>
<evidence type="ECO:0000256" key="7">
    <source>
        <dbReference type="ARBA" id="ARBA00022737"/>
    </source>
</evidence>
<dbReference type="Gene3D" id="3.40.50.10140">
    <property type="entry name" value="Toll/interleukin-1 receptor homology (TIR) domain"/>
    <property type="match status" value="1"/>
</dbReference>
<keyword evidence="8" id="KW-0391">Immunity</keyword>
<evidence type="ECO:0000256" key="8">
    <source>
        <dbReference type="ARBA" id="ARBA00022859"/>
    </source>
</evidence>
<feature type="non-terminal residue" evidence="16">
    <location>
        <position position="1"/>
    </location>
</feature>
<keyword evidence="3" id="KW-0399">Innate immunity</keyword>
<reference evidence="16" key="1">
    <citation type="submission" date="2022-03" db="EMBL/GenBank/DDBJ databases">
        <authorList>
            <person name="Alioto T."/>
            <person name="Alioto T."/>
            <person name="Gomez Garrido J."/>
        </authorList>
    </citation>
    <scope>NUCLEOTIDE SEQUENCE</scope>
</reference>
<dbReference type="GO" id="GO:0005886">
    <property type="term" value="C:plasma membrane"/>
    <property type="evidence" value="ECO:0007669"/>
    <property type="project" value="TreeGrafter"/>
</dbReference>
<name>A0AAD1T4S7_PELCU</name>
<dbReference type="PANTHER" id="PTHR24365">
    <property type="entry name" value="TOLL-LIKE RECEPTOR"/>
    <property type="match status" value="1"/>
</dbReference>
<sequence>YRSDQISQVIAFVILALHNVTLIKAYGYAKCYLAYNNTKYADCVDRGIVNLTLSIQNLCNETKWLNVSHNNIHAIQHKVFSHLPKLLELRLSKSKIFNIQKYAFENLDNLRVLDLSHNLIKYLDSFDVSNLTNLRILHVNHNKICTIRSKTLRPLIALEEIDLSSNCISDFRMVAKAIESLYLISKLNLSSNNITDLKNNQSVISLPSLQYLNLCNNEILNLDLTYYFMPNLTELNVLRNQMFTVNGSSFNNVPNLSKMNFDENPLNISHLFGSVFPKLIEFHWSSMRPALQNDLFMFCRFLKTLPKLKWLDIKHSKIKASNLQIIGQCTNLTTLVLSTSSIIRLKTNELQAFKHLEYLYLDKCKIKEIHNSTWIGLESLHTLILERNRLSDLERDMFLPLTKLEVLDLSKNYLTYINKEAFNGLKHLKYLSLKSCKIVQITKATFLHVLTLRELDIQDNSISLIKHKTFGRLYRLEKLLLSGNKISSIQKYGLKGLESLKHLSLADNVIYKLTNSTFRYLKSLVSLDLSKNQLWSFNKYQSPNPFLYLRCLEWLDLSYQSQTFEVSVPKTLFKGLNSLKFLNLTGNPSLFFKNMSLSILVNLTHLDMSEVHALPEHSELFKTELFQNLTQLQHLTLDINEIQDLPENVFGHLTMLENLSLKNNKIRNISKNLLQNLSNLVYFDISMNPLSCSCENHWFQNWSKFNTRVQVPFIQSFSCFGQIARDIYFTSYDLSFCGTDTSVYFFLGSFLTTLCFLIVTLITVKLKWSILYGWYILRAWFQWQIHKEKRSYKYDAYISYCSDDEQWVMENILLNLESQGPSRYKLCFKPRDFIPGSYHIDNIQDAISSSRKTLCVVSRHFLKSDLCRIEMEMACSRVFYQKEDVLVMVFLEELPDYRLSAYHKLRKLIKQNAYINWPEDPQGEDLFWFQLRKALAREKNYEDIIQLSVTNTDI</sequence>
<evidence type="ECO:0000256" key="11">
    <source>
        <dbReference type="ARBA" id="ARBA00023170"/>
    </source>
</evidence>
<dbReference type="SUPFAM" id="SSF52200">
    <property type="entry name" value="Toll/Interleukin receptor TIR domain"/>
    <property type="match status" value="1"/>
</dbReference>
<evidence type="ECO:0000256" key="2">
    <source>
        <dbReference type="ARBA" id="ARBA00009634"/>
    </source>
</evidence>
<evidence type="ECO:0000313" key="16">
    <source>
        <dbReference type="EMBL" id="CAH2319248.1"/>
    </source>
</evidence>
<dbReference type="PROSITE" id="PS51450">
    <property type="entry name" value="LRR"/>
    <property type="match status" value="4"/>
</dbReference>
<dbReference type="EMBL" id="OW240921">
    <property type="protein sequence ID" value="CAH2319248.1"/>
    <property type="molecule type" value="Genomic_DNA"/>
</dbReference>
<evidence type="ECO:0000256" key="3">
    <source>
        <dbReference type="ARBA" id="ARBA00022588"/>
    </source>
</evidence>
<dbReference type="FunFam" id="3.40.50.10140:FF:000001">
    <property type="entry name" value="Toll-like receptor 2"/>
    <property type="match status" value="1"/>
</dbReference>
<dbReference type="FunFam" id="3.80.10.10:FF:001164">
    <property type="entry name" value="GH01279p"/>
    <property type="match status" value="1"/>
</dbReference>
<feature type="transmembrane region" description="Helical" evidence="14">
    <location>
        <begin position="743"/>
        <end position="764"/>
    </location>
</feature>
<accession>A0AAD1T4S7</accession>
<dbReference type="InterPro" id="IPR001611">
    <property type="entry name" value="Leu-rich_rpt"/>
</dbReference>
<dbReference type="GO" id="GO:0038023">
    <property type="term" value="F:signaling receptor activity"/>
    <property type="evidence" value="ECO:0007669"/>
    <property type="project" value="TreeGrafter"/>
</dbReference>
<keyword evidence="6" id="KW-0732">Signal</keyword>
<dbReference type="Pfam" id="PF13855">
    <property type="entry name" value="LRR_8"/>
    <property type="match status" value="5"/>
</dbReference>
<dbReference type="Pfam" id="PF01582">
    <property type="entry name" value="TIR"/>
    <property type="match status" value="1"/>
</dbReference>
<dbReference type="GO" id="GO:0045087">
    <property type="term" value="P:innate immune response"/>
    <property type="evidence" value="ECO:0007669"/>
    <property type="project" value="UniProtKB-KW"/>
</dbReference>
<keyword evidence="10 14" id="KW-0472">Membrane</keyword>
<comment type="similarity">
    <text evidence="2">Belongs to the Toll-like receptor family.</text>
</comment>
<dbReference type="Gene3D" id="3.80.10.10">
    <property type="entry name" value="Ribonuclease Inhibitor"/>
    <property type="match status" value="5"/>
</dbReference>
<dbReference type="InterPro" id="IPR032675">
    <property type="entry name" value="LRR_dom_sf"/>
</dbReference>
<dbReference type="InterPro" id="IPR035897">
    <property type="entry name" value="Toll_tir_struct_dom_sf"/>
</dbReference>
<evidence type="ECO:0000256" key="13">
    <source>
        <dbReference type="ARBA" id="ARBA00023198"/>
    </source>
</evidence>
<evidence type="ECO:0000256" key="10">
    <source>
        <dbReference type="ARBA" id="ARBA00023136"/>
    </source>
</evidence>
<keyword evidence="7" id="KW-0677">Repeat</keyword>
<evidence type="ECO:0000256" key="1">
    <source>
        <dbReference type="ARBA" id="ARBA00004479"/>
    </source>
</evidence>